<dbReference type="InterPro" id="IPR000904">
    <property type="entry name" value="Sec7_dom"/>
</dbReference>
<dbReference type="InterPro" id="IPR023394">
    <property type="entry name" value="Sec7_C_sf"/>
</dbReference>
<dbReference type="OMA" id="CRDIRHH"/>
<dbReference type="PANTHER" id="PTHR10663:SF388">
    <property type="entry name" value="GOLGI-SPECIFIC BREFELDIN A-RESISTANCE GUANINE NUCLEOTIDE EXCHANGE FACTOR 1"/>
    <property type="match status" value="1"/>
</dbReference>
<reference evidence="3 4" key="1">
    <citation type="journal article" date="2011" name="Cell">
        <title>Insight into structure and assembly of the nuclear pore complex by utilizing the genome of a eukaryotic thermophile.</title>
        <authorList>
            <person name="Amlacher S."/>
            <person name="Sarges P."/>
            <person name="Flemming D."/>
            <person name="van Noort V."/>
            <person name="Kunze R."/>
            <person name="Devos D.P."/>
            <person name="Arumugam M."/>
            <person name="Bork P."/>
            <person name="Hurt E."/>
        </authorList>
    </citation>
    <scope>NUCLEOTIDE SEQUENCE [LARGE SCALE GENOMIC DNA]</scope>
    <source>
        <strain evidence="4">DSM 1495 / CBS 144.50 / IMI 039719</strain>
    </source>
</reference>
<feature type="region of interest" description="Disordered" evidence="1">
    <location>
        <begin position="303"/>
        <end position="400"/>
    </location>
</feature>
<feature type="compositionally biased region" description="Polar residues" evidence="1">
    <location>
        <begin position="547"/>
        <end position="556"/>
    </location>
</feature>
<evidence type="ECO:0000313" key="4">
    <source>
        <dbReference type="Proteomes" id="UP000008066"/>
    </source>
</evidence>
<dbReference type="GO" id="GO:0005085">
    <property type="term" value="F:guanyl-nucleotide exchange factor activity"/>
    <property type="evidence" value="ECO:0007669"/>
    <property type="project" value="InterPro"/>
</dbReference>
<feature type="region of interest" description="Disordered" evidence="1">
    <location>
        <begin position="541"/>
        <end position="560"/>
    </location>
</feature>
<dbReference type="PROSITE" id="PS50190">
    <property type="entry name" value="SEC7"/>
    <property type="match status" value="1"/>
</dbReference>
<sequence length="1638" mass="180082">MDPTVAAATPAASAVGGPGTPAPIPSTPTPLPRRGPVLSSRMQYRSRPVSVAVDPVSLVISECITITSAIQKHARSPHSSVAAILGGSPNLVQLGSPGPAGRHVRKHFSDPHGSGTGEYATNRWGLRGKKGKSMQDSPLIAGFGRLRQELAGVKDIYKFDSLVLLYPFLQVIQAKGTAAPVTILALRSIQKFLAYGFIAPVSPRFALAMQSLSAAITHCQFDISDPAQEEVVLLMILHLMEDMLSGPGGDILSDESICDMMGRGLTICSRPRFSEVLRRTAEASMVRMVRIIFEDLKHLEDEAGEESEALDQQTSQDMDNINMDPEVNGTDLPAAVPEAEVNGAKPSEPAQPPEGGGEPAVQEKPSPGEINRESSGSAESPENEAGRPSTSSATESSESIDLRPYSLPSIRELFRVLVSFLDPHDRRHPDQMRVMALRIIHVALEVAGPSIARHPALATIAENQLCCYLFQLVRSDNMAVLQEALIVASTLLSTCRGILKLQQELYLSYLVACLHPAIEIPREPGIDPALYAGIPTAPKLVKPPPSQAGSGRSTPVSVKDRQKLGLEGGARKPDARQAMVENIGVLARMPTWFTELFVNYDCDEDRSDLCEDLVGLLARNALPDSATWSTTSVPPLCLDALLRFIQFIAERLDETPETEGYPDLETLRERRRRKKIIIKGTNKFNENPKGGLAYLQEKGIIADASDPVCVAKFLKGTTRINKKVLGEFLSKKGNEPILDAFIDTFDFTGKRVDEALRSLLETFRLPGEAPLIERIVSSFSEKYCASSVPDGVANKDAVFILTYAIIILNTDQHNPTLKNQSRMTFADFSRNLRGQNGGQDFPTEYLQDIYETIKTNEIILPDEHDNKHAFDYAWKELLFKSESAGPLVLCDTNIYDADMFATTWNPIVSCLFFVFMSATDDTVYARVITGFDECARIATKYGNSEALDEIIYRLNYITTLGTESLSNTSLNTEVQVGDTSVMVSELAVKFGRDLRPQLATLVLFRVVNGSEHVIRKGWKHIVRIWLNLFVNSLIPAYFSTDAAEKLGLPAIPLQPPSLVIDRAAKQSESGFFSAFTSYISSYAADDPPEPSDEELESTLCTVDCVSQCHMEEVFSNIANLPSHCLEPLIDALLEQIPENSGSTVITVKTDNIPPSQANGQKHRQSTATYDPALVYVLEFATLLALRDASTIELFGKRVVDALQTVLRDVPRHHPIVIERATFYLLSLLHASYDYDYIRVPILLHTISSFPNDILLKTAGLVLRGLKRCTEKPCPLRNEIMTSPDFWAILQTLAGNPEAASTVFEILEAGITSTPPAIMADNYEAALSLLNEFASIASIGAVAEQQNDRRLGRKGGRGGKMEKPSENAIVERGVKAVNSIQRLTARVPHLMKQSHLESNEAWSAYWLPIFQRLTTQCTNPCREIRHLAVSSLQRTLLSAELLATTSSVSQSSAAGVPVSREDGQEGQLKYQHPWTAIFTEVLFPLILTLLKPEVFSTDRDGMSETRVQAASMLCKVFLQYLVELSEWEGMLDLWLKIIEIMDRLMGCGQGDSLTGCDQEEAVPENLKNVLLIMSSNGYLVPPSRNPARKELWNETWKRIDRFLPNLRADLALDEPGEELEPIPASKQEAGPPQTDSPSS</sequence>
<dbReference type="GO" id="GO:0016192">
    <property type="term" value="P:vesicle-mediated transport"/>
    <property type="evidence" value="ECO:0007669"/>
    <property type="project" value="UniProtKB-ARBA"/>
</dbReference>
<dbReference type="GeneID" id="18257435"/>
<dbReference type="RefSeq" id="XP_006693833.1">
    <property type="nucleotide sequence ID" value="XM_006693770.1"/>
</dbReference>
<proteinExistence type="predicted"/>
<dbReference type="OrthoDB" id="10258608at2759"/>
<dbReference type="eggNOG" id="KOG0928">
    <property type="taxonomic scope" value="Eukaryota"/>
</dbReference>
<evidence type="ECO:0000259" key="2">
    <source>
        <dbReference type="PROSITE" id="PS50190"/>
    </source>
</evidence>
<feature type="region of interest" description="Disordered" evidence="1">
    <location>
        <begin position="1"/>
        <end position="37"/>
    </location>
</feature>
<dbReference type="KEGG" id="cthr:CTHT_0033970"/>
<accession>G0S629</accession>
<feature type="region of interest" description="Disordered" evidence="1">
    <location>
        <begin position="107"/>
        <end position="130"/>
    </location>
</feature>
<dbReference type="SUPFAM" id="SSF48371">
    <property type="entry name" value="ARM repeat"/>
    <property type="match status" value="1"/>
</dbReference>
<dbReference type="GO" id="GO:0005794">
    <property type="term" value="C:Golgi apparatus"/>
    <property type="evidence" value="ECO:0007669"/>
    <property type="project" value="UniProtKB-ARBA"/>
</dbReference>
<dbReference type="GO" id="GO:0032012">
    <property type="term" value="P:regulation of ARF protein signal transduction"/>
    <property type="evidence" value="ECO:0007669"/>
    <property type="project" value="InterPro"/>
</dbReference>
<dbReference type="HOGENOM" id="CLU_001204_3_1_1"/>
<dbReference type="Proteomes" id="UP000008066">
    <property type="component" value="Unassembled WGS sequence"/>
</dbReference>
<dbReference type="InterPro" id="IPR035999">
    <property type="entry name" value="Sec7_dom_sf"/>
</dbReference>
<dbReference type="InterPro" id="IPR032691">
    <property type="entry name" value="Mon2/Sec7/BIG1-like_HUS"/>
</dbReference>
<dbReference type="Pfam" id="PF01369">
    <property type="entry name" value="Sec7"/>
    <property type="match status" value="1"/>
</dbReference>
<feature type="domain" description="SEC7" evidence="2">
    <location>
        <begin position="666"/>
        <end position="856"/>
    </location>
</feature>
<organism evidence="4">
    <name type="scientific">Chaetomium thermophilum (strain DSM 1495 / CBS 144.50 / IMI 039719)</name>
    <name type="common">Thermochaetoides thermophila</name>
    <dbReference type="NCBI Taxonomy" id="759272"/>
    <lineage>
        <taxon>Eukaryota</taxon>
        <taxon>Fungi</taxon>
        <taxon>Dikarya</taxon>
        <taxon>Ascomycota</taxon>
        <taxon>Pezizomycotina</taxon>
        <taxon>Sordariomycetes</taxon>
        <taxon>Sordariomycetidae</taxon>
        <taxon>Sordariales</taxon>
        <taxon>Chaetomiaceae</taxon>
        <taxon>Thermochaetoides</taxon>
    </lineage>
</organism>
<feature type="compositionally biased region" description="Low complexity" evidence="1">
    <location>
        <begin position="1"/>
        <end position="15"/>
    </location>
</feature>
<keyword evidence="4" id="KW-1185">Reference proteome</keyword>
<protein>
    <submittedName>
        <fullName evidence="3">Putative ARF guanine-nucleotide exchange factor</fullName>
    </submittedName>
</protein>
<dbReference type="Pfam" id="PF12783">
    <property type="entry name" value="Sec7-like_HUS"/>
    <property type="match status" value="1"/>
</dbReference>
<name>G0S629_CHATD</name>
<feature type="compositionally biased region" description="Polar residues" evidence="1">
    <location>
        <begin position="310"/>
        <end position="319"/>
    </location>
</feature>
<dbReference type="Pfam" id="PF23325">
    <property type="entry name" value="TPR_28"/>
    <property type="match status" value="2"/>
</dbReference>
<evidence type="ECO:0000256" key="1">
    <source>
        <dbReference type="SAM" id="MobiDB-lite"/>
    </source>
</evidence>
<dbReference type="CDD" id="cd00171">
    <property type="entry name" value="Sec7"/>
    <property type="match status" value="1"/>
</dbReference>
<dbReference type="STRING" id="759272.G0S629"/>
<gene>
    <name evidence="3" type="ORF">CTHT_0033970</name>
</gene>
<feature type="compositionally biased region" description="Pro residues" evidence="1">
    <location>
        <begin position="20"/>
        <end position="33"/>
    </location>
</feature>
<dbReference type="InterPro" id="IPR016024">
    <property type="entry name" value="ARM-type_fold"/>
</dbReference>
<dbReference type="Gene3D" id="1.10.1000.11">
    <property type="entry name" value="Arf Nucleotide-binding Site Opener,domain 2"/>
    <property type="match status" value="1"/>
</dbReference>
<dbReference type="EMBL" id="GL988041">
    <property type="protein sequence ID" value="EGS21537.1"/>
    <property type="molecule type" value="Genomic_DNA"/>
</dbReference>
<dbReference type="Gene3D" id="1.10.220.20">
    <property type="match status" value="1"/>
</dbReference>
<evidence type="ECO:0000313" key="3">
    <source>
        <dbReference type="EMBL" id="EGS21537.1"/>
    </source>
</evidence>
<dbReference type="SMART" id="SM00222">
    <property type="entry name" value="Sec7"/>
    <property type="match status" value="1"/>
</dbReference>
<feature type="compositionally biased region" description="Low complexity" evidence="1">
    <location>
        <begin position="389"/>
        <end position="399"/>
    </location>
</feature>
<dbReference type="PANTHER" id="PTHR10663">
    <property type="entry name" value="GUANYL-NUCLEOTIDE EXCHANGE FACTOR"/>
    <property type="match status" value="1"/>
</dbReference>
<feature type="region of interest" description="Disordered" evidence="1">
    <location>
        <begin position="1612"/>
        <end position="1638"/>
    </location>
</feature>
<dbReference type="SUPFAM" id="SSF48425">
    <property type="entry name" value="Sec7 domain"/>
    <property type="match status" value="1"/>
</dbReference>
<dbReference type="InterPro" id="IPR056604">
    <property type="entry name" value="GBF1-like_TPR"/>
</dbReference>